<dbReference type="SUPFAM" id="SSF55874">
    <property type="entry name" value="ATPase domain of HSP90 chaperone/DNA topoisomerase II/histidine kinase"/>
    <property type="match status" value="1"/>
</dbReference>
<dbReference type="Gene3D" id="3.30.565.10">
    <property type="entry name" value="Histidine kinase-like ATPase, C-terminal domain"/>
    <property type="match status" value="1"/>
</dbReference>
<proteinExistence type="predicted"/>
<dbReference type="Proteomes" id="UP000266292">
    <property type="component" value="Chromosome"/>
</dbReference>
<dbReference type="InterPro" id="IPR036890">
    <property type="entry name" value="HATPase_C_sf"/>
</dbReference>
<sequence length="490" mass="56418">MPRRTETANYDILRPEPNSLLQSARSFGYNIETAIADLIDNSLTAGASKIAISYAIDQFTSYVRIEDNGKGMSEKELLNGLRLGSSSPLIQRGETDLGRFGLGLKTASFSQCRRLTVRTRDRFGIQSVRCWDLDIVQKEKDWVLLRQCADQNSVQNLGSLPGEGTGTIVLWEKLDRLTEAGEFKAVKEHFYRKFENVRKHLGLIFHRFIEAGEVTIFVNGDTIKPHNPFHISTRVPTSELQEEQLSINGHLITIQPYILPHESKLTGNERRQLQIIKGWTEHQGIYLYRNRRLIADGTWLDLEFRKKESQRLCRIAIDIPNTLDKEWQIDVRKASAKIPDVIRKRVRNLSLAAVEKAVKVYTHRGAYIRRKTRRQDITYTWQARVRRGKRFYEVNREHPVYELIQAKLGESAFLFQDYMKLIGESLPVSFIMQDFSDPATLMKDFFEGSEAELQSIYQNTLSALMKEGLSLQEARDKAGSLDCFQQLKNL</sequence>
<name>A0A1X9YT24_9BACT</name>
<dbReference type="EMBL" id="CP021235">
    <property type="protein sequence ID" value="ARS36056.1"/>
    <property type="molecule type" value="Genomic_DNA"/>
</dbReference>
<dbReference type="OrthoDB" id="9813438at2"/>
<keyword evidence="2" id="KW-1185">Reference proteome</keyword>
<dbReference type="AlphaFoldDB" id="A0A1X9YT24"/>
<protein>
    <submittedName>
        <fullName evidence="1">ATP-binding protein</fullName>
    </submittedName>
</protein>
<accession>A0A1X9YT24</accession>
<keyword evidence="1" id="KW-0547">Nucleotide-binding</keyword>
<dbReference type="GO" id="GO:0005524">
    <property type="term" value="F:ATP binding"/>
    <property type="evidence" value="ECO:0007669"/>
    <property type="project" value="UniProtKB-KW"/>
</dbReference>
<dbReference type="STRING" id="709015.GCA_000472485_02380"/>
<keyword evidence="1" id="KW-0067">ATP-binding</keyword>
<organism evidence="1 2">
    <name type="scientific">Pontibacter actiniarum</name>
    <dbReference type="NCBI Taxonomy" id="323450"/>
    <lineage>
        <taxon>Bacteria</taxon>
        <taxon>Pseudomonadati</taxon>
        <taxon>Bacteroidota</taxon>
        <taxon>Cytophagia</taxon>
        <taxon>Cytophagales</taxon>
        <taxon>Hymenobacteraceae</taxon>
        <taxon>Pontibacter</taxon>
    </lineage>
</organism>
<reference evidence="2" key="1">
    <citation type="submission" date="2017-05" db="EMBL/GenBank/DDBJ databases">
        <authorList>
            <person name="Ray J."/>
            <person name="Price M."/>
            <person name="Deutschbauer A."/>
        </authorList>
    </citation>
    <scope>NUCLEOTIDE SEQUENCE [LARGE SCALE GENOMIC DNA]</scope>
    <source>
        <strain evidence="2">DSM 19842</strain>
    </source>
</reference>
<evidence type="ECO:0000313" key="1">
    <source>
        <dbReference type="EMBL" id="ARS36056.1"/>
    </source>
</evidence>
<gene>
    <name evidence="1" type="ORF">CA264_11755</name>
</gene>
<dbReference type="Pfam" id="PF13589">
    <property type="entry name" value="HATPase_c_3"/>
    <property type="match status" value="1"/>
</dbReference>
<evidence type="ECO:0000313" key="2">
    <source>
        <dbReference type="Proteomes" id="UP000266292"/>
    </source>
</evidence>
<dbReference type="KEGG" id="pact:CA264_11755"/>